<evidence type="ECO:0000256" key="1">
    <source>
        <dbReference type="SAM" id="MobiDB-lite"/>
    </source>
</evidence>
<feature type="region of interest" description="Disordered" evidence="1">
    <location>
        <begin position="1"/>
        <end position="44"/>
    </location>
</feature>
<dbReference type="EMBL" id="MVBN01000001">
    <property type="protein sequence ID" value="OOK83795.1"/>
    <property type="molecule type" value="Genomic_DNA"/>
</dbReference>
<organism evidence="2 3">
    <name type="scientific">Mycobacterium kansasii</name>
    <dbReference type="NCBI Taxonomy" id="1768"/>
    <lineage>
        <taxon>Bacteria</taxon>
        <taxon>Bacillati</taxon>
        <taxon>Actinomycetota</taxon>
        <taxon>Actinomycetes</taxon>
        <taxon>Mycobacteriales</taxon>
        <taxon>Mycobacteriaceae</taxon>
        <taxon>Mycobacterium</taxon>
    </lineage>
</organism>
<dbReference type="Proteomes" id="UP000188532">
    <property type="component" value="Unassembled WGS sequence"/>
</dbReference>
<proteinExistence type="predicted"/>
<name>A0A1V3XX55_MYCKA</name>
<evidence type="ECO:0000313" key="2">
    <source>
        <dbReference type="EMBL" id="OOK83795.1"/>
    </source>
</evidence>
<sequence length="44" mass="4317">MPASWTAPSTGPVTALSGSGLTTIPGTEVPDHGLPGYPACRPAP</sequence>
<reference evidence="2 3" key="1">
    <citation type="submission" date="2017-02" db="EMBL/GenBank/DDBJ databases">
        <title>Complete genome sequences of Mycobacterium kansasii strains isolated from rhesus macaques.</title>
        <authorList>
            <person name="Panda A."/>
            <person name="Nagaraj S."/>
            <person name="Zhao X."/>
            <person name="Tettelin H."/>
            <person name="Detolla L.J."/>
        </authorList>
    </citation>
    <scope>NUCLEOTIDE SEQUENCE [LARGE SCALE GENOMIC DNA]</scope>
    <source>
        <strain evidence="2 3">11-3469</strain>
    </source>
</reference>
<dbReference type="AlphaFoldDB" id="A0A1V3XX55"/>
<evidence type="ECO:0000313" key="3">
    <source>
        <dbReference type="Proteomes" id="UP000188532"/>
    </source>
</evidence>
<comment type="caution">
    <text evidence="2">The sequence shown here is derived from an EMBL/GenBank/DDBJ whole genome shotgun (WGS) entry which is preliminary data.</text>
</comment>
<protein>
    <submittedName>
        <fullName evidence="2">PPE family domain protein</fullName>
    </submittedName>
</protein>
<gene>
    <name evidence="2" type="ORF">BZL29_0750</name>
</gene>
<accession>A0A1V3XX55</accession>
<feature type="compositionally biased region" description="Polar residues" evidence="1">
    <location>
        <begin position="1"/>
        <end position="25"/>
    </location>
</feature>